<feature type="transmembrane region" description="Helical" evidence="8">
    <location>
        <begin position="185"/>
        <end position="207"/>
    </location>
</feature>
<evidence type="ECO:0000256" key="6">
    <source>
        <dbReference type="ARBA" id="ARBA00022989"/>
    </source>
</evidence>
<feature type="transmembrane region" description="Helical" evidence="8">
    <location>
        <begin position="227"/>
        <end position="245"/>
    </location>
</feature>
<feature type="transmembrane region" description="Helical" evidence="8">
    <location>
        <begin position="85"/>
        <end position="106"/>
    </location>
</feature>
<evidence type="ECO:0000256" key="1">
    <source>
        <dbReference type="ARBA" id="ARBA00004651"/>
    </source>
</evidence>
<dbReference type="Proteomes" id="UP001314903">
    <property type="component" value="Unassembled WGS sequence"/>
</dbReference>
<feature type="transmembrane region" description="Helical" evidence="8">
    <location>
        <begin position="134"/>
        <end position="155"/>
    </location>
</feature>
<feature type="transmembrane region" description="Helical" evidence="8">
    <location>
        <begin position="257"/>
        <end position="277"/>
    </location>
</feature>
<protein>
    <submittedName>
        <fullName evidence="9">Glycine betaine transporter</fullName>
    </submittedName>
</protein>
<dbReference type="NCBIfam" id="TIGR00842">
    <property type="entry name" value="bcct"/>
    <property type="match status" value="1"/>
</dbReference>
<dbReference type="InterPro" id="IPR000060">
    <property type="entry name" value="BCCT_transptr"/>
</dbReference>
<feature type="transmembrane region" description="Helical" evidence="8">
    <location>
        <begin position="342"/>
        <end position="365"/>
    </location>
</feature>
<evidence type="ECO:0000313" key="9">
    <source>
        <dbReference type="EMBL" id="MBP2026938.1"/>
    </source>
</evidence>
<reference evidence="9 10" key="1">
    <citation type="submission" date="2021-03" db="EMBL/GenBank/DDBJ databases">
        <title>Genomic Encyclopedia of Type Strains, Phase IV (KMG-IV): sequencing the most valuable type-strain genomes for metagenomic binning, comparative biology and taxonomic classification.</title>
        <authorList>
            <person name="Goeker M."/>
        </authorList>
    </citation>
    <scope>NUCLEOTIDE SEQUENCE [LARGE SCALE GENOMIC DNA]</scope>
    <source>
        <strain evidence="9 10">DSM 27512</strain>
    </source>
</reference>
<evidence type="ECO:0000256" key="7">
    <source>
        <dbReference type="ARBA" id="ARBA00023136"/>
    </source>
</evidence>
<dbReference type="PANTHER" id="PTHR30047">
    <property type="entry name" value="HIGH-AFFINITY CHOLINE TRANSPORT PROTEIN-RELATED"/>
    <property type="match status" value="1"/>
</dbReference>
<feature type="transmembrane region" description="Helical" evidence="8">
    <location>
        <begin position="395"/>
        <end position="424"/>
    </location>
</feature>
<evidence type="ECO:0000313" key="10">
    <source>
        <dbReference type="Proteomes" id="UP001314903"/>
    </source>
</evidence>
<gene>
    <name evidence="9" type="ORF">J2Z35_000730</name>
</gene>
<comment type="similarity">
    <text evidence="2">Belongs to the BCCT transporter (TC 2.A.15) family.</text>
</comment>
<evidence type="ECO:0000256" key="4">
    <source>
        <dbReference type="ARBA" id="ARBA00022475"/>
    </source>
</evidence>
<feature type="transmembrane region" description="Helical" evidence="8">
    <location>
        <begin position="7"/>
        <end position="25"/>
    </location>
</feature>
<dbReference type="RefSeq" id="WP_209659449.1">
    <property type="nucleotide sequence ID" value="NZ_JAGGLI010000005.1"/>
</dbReference>
<name>A0ABS4KGM8_9FIRM</name>
<evidence type="ECO:0000256" key="3">
    <source>
        <dbReference type="ARBA" id="ARBA00022448"/>
    </source>
</evidence>
<evidence type="ECO:0000256" key="2">
    <source>
        <dbReference type="ARBA" id="ARBA00005658"/>
    </source>
</evidence>
<proteinExistence type="inferred from homology"/>
<feature type="transmembrane region" description="Helical" evidence="8">
    <location>
        <begin position="312"/>
        <end position="330"/>
    </location>
</feature>
<evidence type="ECO:0000256" key="8">
    <source>
        <dbReference type="SAM" id="Phobius"/>
    </source>
</evidence>
<dbReference type="Pfam" id="PF02028">
    <property type="entry name" value="BCCT"/>
    <property type="match status" value="1"/>
</dbReference>
<accession>A0ABS4KGM8</accession>
<dbReference type="PANTHER" id="PTHR30047:SF7">
    <property type="entry name" value="HIGH-AFFINITY CHOLINE TRANSPORT PROTEIN"/>
    <property type="match status" value="1"/>
</dbReference>
<keyword evidence="7 8" id="KW-0472">Membrane</keyword>
<feature type="transmembrane region" description="Helical" evidence="8">
    <location>
        <begin position="45"/>
        <end position="65"/>
    </location>
</feature>
<keyword evidence="10" id="KW-1185">Reference proteome</keyword>
<keyword evidence="6 8" id="KW-1133">Transmembrane helix</keyword>
<comment type="caution">
    <text evidence="9">The sequence shown here is derived from an EMBL/GenBank/DDBJ whole genome shotgun (WGS) entry which is preliminary data.</text>
</comment>
<organism evidence="9 10">
    <name type="scientific">Acetoanaerobium pronyense</name>
    <dbReference type="NCBI Taxonomy" id="1482736"/>
    <lineage>
        <taxon>Bacteria</taxon>
        <taxon>Bacillati</taxon>
        <taxon>Bacillota</taxon>
        <taxon>Clostridia</taxon>
        <taxon>Peptostreptococcales</taxon>
        <taxon>Filifactoraceae</taxon>
        <taxon>Acetoanaerobium</taxon>
    </lineage>
</organism>
<feature type="transmembrane region" description="Helical" evidence="8">
    <location>
        <begin position="436"/>
        <end position="454"/>
    </location>
</feature>
<keyword evidence="5 8" id="KW-0812">Transmembrane</keyword>
<sequence>MKQKDNSVFLISLVVVFSISLWGILSPVGFGEVANGIFAFLTNNFGWFYLLAMFFFVIFMFAIAVSKFGSIRLGEDDSKPEYSYLSWFAMLFSAGMGIGLVFWGVAEPLNHYMAPMNLEAGTAEAANFAIYTSFFHWGIHPWANYSVIALALAYMQFRRGKPGLISSIFIPLLGEEKARGPIGKAIDILAIFATVAGVATSLGLGVLQINGGLNYLFGIPINTTVNIIIIVTVTVLFMISAISGLDKGIKILSNANIGLATILMILGLIVGPTVMILNSLTNGIGMYIGNIIQESMNLEPFGDNSWFGGWRIFYWAWWIAWAPFVGVFIARISKGRTIREFIIGVTLVPALGSFVWFAIFGTIGISLGPEIATEAIALTETAFFVVMQNMPMGSLISMIAVVLLCTFFVTSADSATFVLGMMSSNGDLNPSTQKKLIWGCIQSLMAFSLMMAGGLSVLQIASIAAAFPFAIVMVFACFSLLKALREDSQIAEDKLESEKSA</sequence>
<keyword evidence="4" id="KW-1003">Cell membrane</keyword>
<feature type="transmembrane region" description="Helical" evidence="8">
    <location>
        <begin position="460"/>
        <end position="481"/>
    </location>
</feature>
<dbReference type="EMBL" id="JAGGLI010000005">
    <property type="protein sequence ID" value="MBP2026938.1"/>
    <property type="molecule type" value="Genomic_DNA"/>
</dbReference>
<evidence type="ECO:0000256" key="5">
    <source>
        <dbReference type="ARBA" id="ARBA00022692"/>
    </source>
</evidence>
<keyword evidence="3" id="KW-0813">Transport</keyword>
<comment type="subcellular location">
    <subcellularLocation>
        <location evidence="1">Cell membrane</location>
        <topology evidence="1">Multi-pass membrane protein</topology>
    </subcellularLocation>
</comment>